<dbReference type="HOGENOM" id="CLU_2158344_0_0_1"/>
<reference evidence="3" key="1">
    <citation type="journal article" date="2005" name="Nature">
        <title>Sequencing of Aspergillus nidulans and comparative analysis with A. fumigatus and A. oryzae.</title>
        <authorList>
            <person name="Galagan J.E."/>
            <person name="Calvo S.E."/>
            <person name="Cuomo C."/>
            <person name="Ma L.J."/>
            <person name="Wortman J.R."/>
            <person name="Batzoglou S."/>
            <person name="Lee S.I."/>
            <person name="Basturkmen M."/>
            <person name="Spevak C.C."/>
            <person name="Clutterbuck J."/>
            <person name="Kapitonov V."/>
            <person name="Jurka J."/>
            <person name="Scazzocchio C."/>
            <person name="Farman M."/>
            <person name="Butler J."/>
            <person name="Purcell S."/>
            <person name="Harris S."/>
            <person name="Braus G.H."/>
            <person name="Draht O."/>
            <person name="Busch S."/>
            <person name="D'Enfert C."/>
            <person name="Bouchier C."/>
            <person name="Goldman G.H."/>
            <person name="Bell-Pedersen D."/>
            <person name="Griffiths-Jones S."/>
            <person name="Doonan J.H."/>
            <person name="Yu J."/>
            <person name="Vienken K."/>
            <person name="Pain A."/>
            <person name="Freitag M."/>
            <person name="Selker E.U."/>
            <person name="Archer D.B."/>
            <person name="Penalva M.A."/>
            <person name="Oakley B.R."/>
            <person name="Momany M."/>
            <person name="Tanaka T."/>
            <person name="Kumagai T."/>
            <person name="Asai K."/>
            <person name="Machida M."/>
            <person name="Nierman W.C."/>
            <person name="Denning D.W."/>
            <person name="Caddick M."/>
            <person name="Hynes M."/>
            <person name="Paoletti M."/>
            <person name="Fischer R."/>
            <person name="Miller B."/>
            <person name="Dyer P."/>
            <person name="Sachs M.S."/>
            <person name="Osmani S.A."/>
            <person name="Birren B.W."/>
        </authorList>
    </citation>
    <scope>NUCLEOTIDE SEQUENCE [LARGE SCALE GENOMIC DNA]</scope>
    <source>
        <strain evidence="3">FGSC A4 / ATCC 38163 / CBS 112.46 / NRRL 194 / M139</strain>
    </source>
</reference>
<dbReference type="RefSeq" id="XP_660193.1">
    <property type="nucleotide sequence ID" value="XM_655101.1"/>
</dbReference>
<dbReference type="GeneID" id="2875413"/>
<dbReference type="EMBL" id="BN001307">
    <property type="protein sequence ID" value="CBF87156.1"/>
    <property type="molecule type" value="Genomic_DNA"/>
</dbReference>
<protein>
    <submittedName>
        <fullName evidence="2">Uncharacterized protein</fullName>
    </submittedName>
</protein>
<keyword evidence="3" id="KW-1185">Reference proteome</keyword>
<feature type="region of interest" description="Disordered" evidence="1">
    <location>
        <begin position="57"/>
        <end position="89"/>
    </location>
</feature>
<gene>
    <name evidence="2" type="ORF">ANIA_02589</name>
</gene>
<dbReference type="InParanoid" id="Q5BA41"/>
<dbReference type="Proteomes" id="UP000000560">
    <property type="component" value="Chromosome VII"/>
</dbReference>
<accession>C8VKK9</accession>
<dbReference type="VEuPathDB" id="FungiDB:AN2589"/>
<dbReference type="KEGG" id="ani:ANIA_02589"/>
<proteinExistence type="predicted"/>
<accession>Q5BA41</accession>
<sequence>MAMKEMGVGRDLSGECREAISLSGTAHCGDLVVETDTDSSTGQPFSEVVLQASSSSLAGLQERRSTGEHSFDSRQTSPNISASTLDSSPCVPVSKGIDCCLTGTTSSGYFW</sequence>
<evidence type="ECO:0000256" key="1">
    <source>
        <dbReference type="SAM" id="MobiDB-lite"/>
    </source>
</evidence>
<feature type="compositionally biased region" description="Basic and acidic residues" evidence="1">
    <location>
        <begin position="61"/>
        <end position="72"/>
    </location>
</feature>
<reference evidence="3" key="2">
    <citation type="journal article" date="2009" name="Fungal Genet. Biol.">
        <title>The 2008 update of the Aspergillus nidulans genome annotation: a community effort.</title>
        <authorList>
            <person name="Wortman J.R."/>
            <person name="Gilsenan J.M."/>
            <person name="Joardar V."/>
            <person name="Deegan J."/>
            <person name="Clutterbuck J."/>
            <person name="Andersen M.R."/>
            <person name="Archer D."/>
            <person name="Bencina M."/>
            <person name="Braus G."/>
            <person name="Coutinho P."/>
            <person name="von Dohren H."/>
            <person name="Doonan J."/>
            <person name="Driessen A.J."/>
            <person name="Durek P."/>
            <person name="Espeso E."/>
            <person name="Fekete E."/>
            <person name="Flipphi M."/>
            <person name="Estrada C.G."/>
            <person name="Geysens S."/>
            <person name="Goldman G."/>
            <person name="de Groot P.W."/>
            <person name="Hansen K."/>
            <person name="Harris S.D."/>
            <person name="Heinekamp T."/>
            <person name="Helmstaedt K."/>
            <person name="Henrissat B."/>
            <person name="Hofmann G."/>
            <person name="Homan T."/>
            <person name="Horio T."/>
            <person name="Horiuchi H."/>
            <person name="James S."/>
            <person name="Jones M."/>
            <person name="Karaffa L."/>
            <person name="Karanyi Z."/>
            <person name="Kato M."/>
            <person name="Keller N."/>
            <person name="Kelly D.E."/>
            <person name="Kiel J.A."/>
            <person name="Kim J.M."/>
            <person name="van der Klei I.J."/>
            <person name="Klis F.M."/>
            <person name="Kovalchuk A."/>
            <person name="Krasevec N."/>
            <person name="Kubicek C.P."/>
            <person name="Liu B."/>
            <person name="Maccabe A."/>
            <person name="Meyer V."/>
            <person name="Mirabito P."/>
            <person name="Miskei M."/>
            <person name="Mos M."/>
            <person name="Mullins J."/>
            <person name="Nelson D.R."/>
            <person name="Nielsen J."/>
            <person name="Oakley B.R."/>
            <person name="Osmani S.A."/>
            <person name="Pakula T."/>
            <person name="Paszewski A."/>
            <person name="Paulsen I."/>
            <person name="Pilsyk S."/>
            <person name="Pocsi I."/>
            <person name="Punt P.J."/>
            <person name="Ram A.F."/>
            <person name="Ren Q."/>
            <person name="Robellet X."/>
            <person name="Robson G."/>
            <person name="Seiboth B."/>
            <person name="van Solingen P."/>
            <person name="Specht T."/>
            <person name="Sun J."/>
            <person name="Taheri-Talesh N."/>
            <person name="Takeshita N."/>
            <person name="Ussery D."/>
            <person name="vanKuyk P.A."/>
            <person name="Visser H."/>
            <person name="van de Vondervoort P.J."/>
            <person name="de Vries R.P."/>
            <person name="Walton J."/>
            <person name="Xiang X."/>
            <person name="Xiong Y."/>
            <person name="Zeng A.P."/>
            <person name="Brandt B.W."/>
            <person name="Cornell M.J."/>
            <person name="van den Hondel C.A."/>
            <person name="Visser J."/>
            <person name="Oliver S.G."/>
            <person name="Turner G."/>
        </authorList>
    </citation>
    <scope>GENOME REANNOTATION</scope>
    <source>
        <strain evidence="3">FGSC A4 / ATCC 38163 / CBS 112.46 / NRRL 194 / M139</strain>
    </source>
</reference>
<organism evidence="2 3">
    <name type="scientific">Emericella nidulans (strain FGSC A4 / ATCC 38163 / CBS 112.46 / NRRL 194 / M139)</name>
    <name type="common">Aspergillus nidulans</name>
    <dbReference type="NCBI Taxonomy" id="227321"/>
    <lineage>
        <taxon>Eukaryota</taxon>
        <taxon>Fungi</taxon>
        <taxon>Dikarya</taxon>
        <taxon>Ascomycota</taxon>
        <taxon>Pezizomycotina</taxon>
        <taxon>Eurotiomycetes</taxon>
        <taxon>Eurotiomycetidae</taxon>
        <taxon>Eurotiales</taxon>
        <taxon>Aspergillaceae</taxon>
        <taxon>Aspergillus</taxon>
        <taxon>Aspergillus subgen. Nidulantes</taxon>
    </lineage>
</organism>
<dbReference type="AlphaFoldDB" id="Q5BA41"/>
<evidence type="ECO:0000313" key="3">
    <source>
        <dbReference type="Proteomes" id="UP000000560"/>
    </source>
</evidence>
<name>Q5BA41_EMENI</name>
<feature type="compositionally biased region" description="Polar residues" evidence="1">
    <location>
        <begin position="73"/>
        <end position="87"/>
    </location>
</feature>
<evidence type="ECO:0000313" key="2">
    <source>
        <dbReference type="EMBL" id="CBF87156.1"/>
    </source>
</evidence>